<comment type="caution">
    <text evidence="2">The sequence shown here is derived from an EMBL/GenBank/DDBJ whole genome shotgun (WGS) entry which is preliminary data.</text>
</comment>
<name>A0ABR2Z4W8_9AGAR</name>
<organism evidence="2 3">
    <name type="scientific">Marasmius tenuissimus</name>
    <dbReference type="NCBI Taxonomy" id="585030"/>
    <lineage>
        <taxon>Eukaryota</taxon>
        <taxon>Fungi</taxon>
        <taxon>Dikarya</taxon>
        <taxon>Basidiomycota</taxon>
        <taxon>Agaricomycotina</taxon>
        <taxon>Agaricomycetes</taxon>
        <taxon>Agaricomycetidae</taxon>
        <taxon>Agaricales</taxon>
        <taxon>Marasmiineae</taxon>
        <taxon>Marasmiaceae</taxon>
        <taxon>Marasmius</taxon>
    </lineage>
</organism>
<reference evidence="2 3" key="1">
    <citation type="submission" date="2024-05" db="EMBL/GenBank/DDBJ databases">
        <title>A draft genome resource for the thread blight pathogen Marasmius tenuissimus strain MS-2.</title>
        <authorList>
            <person name="Yulfo-Soto G.E."/>
            <person name="Baruah I.K."/>
            <person name="Amoako-Attah I."/>
            <person name="Bukari Y."/>
            <person name="Meinhardt L.W."/>
            <person name="Bailey B.A."/>
            <person name="Cohen S.P."/>
        </authorList>
    </citation>
    <scope>NUCLEOTIDE SEQUENCE [LARGE SCALE GENOMIC DNA]</scope>
    <source>
        <strain evidence="2 3">MS-2</strain>
    </source>
</reference>
<evidence type="ECO:0000313" key="3">
    <source>
        <dbReference type="Proteomes" id="UP001437256"/>
    </source>
</evidence>
<evidence type="ECO:0000313" key="2">
    <source>
        <dbReference type="EMBL" id="KAL0056537.1"/>
    </source>
</evidence>
<evidence type="ECO:0000256" key="1">
    <source>
        <dbReference type="SAM" id="MobiDB-lite"/>
    </source>
</evidence>
<feature type="non-terminal residue" evidence="2">
    <location>
        <position position="113"/>
    </location>
</feature>
<keyword evidence="3" id="KW-1185">Reference proteome</keyword>
<dbReference type="Proteomes" id="UP001437256">
    <property type="component" value="Unassembled WGS sequence"/>
</dbReference>
<proteinExistence type="predicted"/>
<sequence length="113" mass="13067">MSFPVIIEEIDENNSSSSPKIEKITLDQVDRMVELVQEFSRSKKHDRNRSLLSPSDDRDNEYDYSYLEDQLRAANLANADDDCKGLPENGPFTDEDIPKLRARWLHQNADILN</sequence>
<protein>
    <submittedName>
        <fullName evidence="2">Uncharacterized protein</fullName>
    </submittedName>
</protein>
<accession>A0ABR2Z4W8</accession>
<dbReference type="EMBL" id="JBBXMP010001449">
    <property type="protein sequence ID" value="KAL0056537.1"/>
    <property type="molecule type" value="Genomic_DNA"/>
</dbReference>
<gene>
    <name evidence="2" type="ORF">AAF712_016858</name>
</gene>
<feature type="region of interest" description="Disordered" evidence="1">
    <location>
        <begin position="41"/>
        <end position="61"/>
    </location>
</feature>